<evidence type="ECO:0000313" key="3">
    <source>
        <dbReference type="EMBL" id="KAF4613049.1"/>
    </source>
</evidence>
<evidence type="ECO:0000313" key="4">
    <source>
        <dbReference type="Proteomes" id="UP000521872"/>
    </source>
</evidence>
<dbReference type="AlphaFoldDB" id="A0A8H4VM95"/>
<dbReference type="PANTHER" id="PTHR10039:SF14">
    <property type="entry name" value="NACHT DOMAIN-CONTAINING PROTEIN"/>
    <property type="match status" value="1"/>
</dbReference>
<dbReference type="Proteomes" id="UP000521872">
    <property type="component" value="Unassembled WGS sequence"/>
</dbReference>
<dbReference type="PANTHER" id="PTHR10039">
    <property type="entry name" value="AMELOGENIN"/>
    <property type="match status" value="1"/>
</dbReference>
<organism evidence="3 4">
    <name type="scientific">Agrocybe pediades</name>
    <dbReference type="NCBI Taxonomy" id="84607"/>
    <lineage>
        <taxon>Eukaryota</taxon>
        <taxon>Fungi</taxon>
        <taxon>Dikarya</taxon>
        <taxon>Basidiomycota</taxon>
        <taxon>Agaricomycotina</taxon>
        <taxon>Agaricomycetes</taxon>
        <taxon>Agaricomycetidae</taxon>
        <taxon>Agaricales</taxon>
        <taxon>Agaricineae</taxon>
        <taxon>Strophariaceae</taxon>
        <taxon>Agrocybe</taxon>
    </lineage>
</organism>
<evidence type="ECO:0000259" key="2">
    <source>
        <dbReference type="Pfam" id="PF24883"/>
    </source>
</evidence>
<dbReference type="Pfam" id="PF24883">
    <property type="entry name" value="NPHP3_N"/>
    <property type="match status" value="1"/>
</dbReference>
<comment type="caution">
    <text evidence="3">The sequence shown here is derived from an EMBL/GenBank/DDBJ whole genome shotgun (WGS) entry which is preliminary data.</text>
</comment>
<reference evidence="3 4" key="1">
    <citation type="submission" date="2019-12" db="EMBL/GenBank/DDBJ databases">
        <authorList>
            <person name="Floudas D."/>
            <person name="Bentzer J."/>
            <person name="Ahren D."/>
            <person name="Johansson T."/>
            <person name="Persson P."/>
            <person name="Tunlid A."/>
        </authorList>
    </citation>
    <scope>NUCLEOTIDE SEQUENCE [LARGE SCALE GENOMIC DNA]</scope>
    <source>
        <strain evidence="3 4">CBS 102.39</strain>
    </source>
</reference>
<accession>A0A8H4VM95</accession>
<gene>
    <name evidence="3" type="ORF">D9613_010709</name>
</gene>
<dbReference type="SUPFAM" id="SSF52540">
    <property type="entry name" value="P-loop containing nucleoside triphosphate hydrolases"/>
    <property type="match status" value="1"/>
</dbReference>
<keyword evidence="1" id="KW-0677">Repeat</keyword>
<dbReference type="InterPro" id="IPR027417">
    <property type="entry name" value="P-loop_NTPase"/>
</dbReference>
<dbReference type="Gene3D" id="3.40.50.300">
    <property type="entry name" value="P-loop containing nucleotide triphosphate hydrolases"/>
    <property type="match status" value="1"/>
</dbReference>
<name>A0A8H4VM95_9AGAR</name>
<proteinExistence type="predicted"/>
<dbReference type="InterPro" id="IPR056884">
    <property type="entry name" value="NPHP3-like_N"/>
</dbReference>
<feature type="domain" description="Nephrocystin 3-like N-terminal" evidence="2">
    <location>
        <begin position="84"/>
        <end position="239"/>
    </location>
</feature>
<sequence length="968" mass="110696">MTQPRTPVPPLINLSHSIVNGGTFTQHNYIRGGERPGYARLLENVATSALHDSVHVVDPPKCYPNTRVAIIQNIIDWTLRTNKDLSGKSILWLKGGAGAGKSAIARSVAERCSEEGLLLGAFFFSAGDTSRNHVEKLVATLSSQISIILPEFRDTVATLIENDPLIFNRSIRTQFSTLISRPLLMVLGNNSAPSTTTPRLIIIDGLDECSALNSQRELLFTLQEVTNTTNLVQFLVCSRPESHINSAFSLPHMVPILHKIFLDNDYSASKDIRLYLKDKLEQIKQGHPFKHTLPATWPTPVMVATLVRKSSGQFIYATTVVRYVDSPRHRPDQRLDVIFKLRPPFKDLPFTELDALYHLIISKAEDLPTALDILAFPALYGGIYPSRNIEVILQLEHGSVEVLLADLHSIVTTSANGTTKLLHKSVADFLFEPQRAGDLYRNLSRAWLSHVARVISFFSTHRGQQVGSAFVHHMTTPIRGIALTLEKSDDIRADYVSSDILQASQRFSMFEFFKPLLSSTELLPGTRRLMVHFIQYYLNYLYHVKDVSESTRLVYWEQMRQYCQYILATVLDDDRSGDWNAHFVYAYYHLLHDARHRLPRKISYVPLNRDFDMDVGVLGETIAAAAGLLYGNRPYPYFDDSNKVIDDLIGDIKKGVIFAMAASFCLVVLCDELRTNRDMGRIYGIARRDRRKKRDHPWHWRQMVPRPPSLRNRLALVGFRGFGDWYYKLKLTKIRKALRHYLSAPYPYIRVITMHEYFKFKSEPVPKKWTFPMKHERLQQWPRYIFLLELIPHILPLAGSPNRVLTTSARFKPTPTLYRPFPTIVTAILVMPGGIILWEEITRYEVDVLRRARSTGKALNVVKKRISPRTFVEAMEVTANRLQEASVIVGIPPGVPFWNAVAHLTRLFLRIENLDMPPKFLKVLRKPALEALERCRRPMSPLGSVNRHRVNNRLRVRARNSLPVEYPF</sequence>
<keyword evidence="4" id="KW-1185">Reference proteome</keyword>
<evidence type="ECO:0000256" key="1">
    <source>
        <dbReference type="ARBA" id="ARBA00022737"/>
    </source>
</evidence>
<protein>
    <recommendedName>
        <fullName evidence="2">Nephrocystin 3-like N-terminal domain-containing protein</fullName>
    </recommendedName>
</protein>
<dbReference type="EMBL" id="JAACJL010000046">
    <property type="protein sequence ID" value="KAF4613049.1"/>
    <property type="molecule type" value="Genomic_DNA"/>
</dbReference>